<dbReference type="AlphaFoldDB" id="A0A420BF89"/>
<organism evidence="2 3">
    <name type="scientific">Sphingobacterium detergens</name>
    <dbReference type="NCBI Taxonomy" id="1145106"/>
    <lineage>
        <taxon>Bacteria</taxon>
        <taxon>Pseudomonadati</taxon>
        <taxon>Bacteroidota</taxon>
        <taxon>Sphingobacteriia</taxon>
        <taxon>Sphingobacteriales</taxon>
        <taxon>Sphingobacteriaceae</taxon>
        <taxon>Sphingobacterium</taxon>
    </lineage>
</organism>
<proteinExistence type="predicted"/>
<keyword evidence="3" id="KW-1185">Reference proteome</keyword>
<dbReference type="Proteomes" id="UP000286246">
    <property type="component" value="Unassembled WGS sequence"/>
</dbReference>
<dbReference type="EMBL" id="RAPY01000001">
    <property type="protein sequence ID" value="RKE55372.1"/>
    <property type="molecule type" value="Genomic_DNA"/>
</dbReference>
<name>A0A420BF89_SPHD1</name>
<evidence type="ECO:0000256" key="1">
    <source>
        <dbReference type="SAM" id="Phobius"/>
    </source>
</evidence>
<feature type="transmembrane region" description="Helical" evidence="1">
    <location>
        <begin position="101"/>
        <end position="124"/>
    </location>
</feature>
<accession>A0A420BF89</accession>
<evidence type="ECO:0000313" key="2">
    <source>
        <dbReference type="EMBL" id="RKE55372.1"/>
    </source>
</evidence>
<keyword evidence="1" id="KW-0812">Transmembrane</keyword>
<comment type="caution">
    <text evidence="2">The sequence shown here is derived from an EMBL/GenBank/DDBJ whole genome shotgun (WGS) entry which is preliminary data.</text>
</comment>
<sequence length="395" mass="46156">MRSGKLNKSRRLFSYLLKIAPGRWGRIFFYPLYIFFCFIIALIINLGSAGSKLVDRIQNKRFMSVWIGTVLLLLVYAMLISYMHTALVGRQRFSRNAKLNFMIYLLCSSCVVLAIHGVVLEVLLPDRPGLILLSRWYLATDFWFFFPIVAAYILFVHRFPKWVLLDWQSFGRVTIRLPESKPQLDRHPAPLLLEIGTGTCENQDACEHANDQLEKSPRQLSWANVQTTEMDLPSLTKAESQATLLSLWQRDRDRLALMVYLLRKWEGEGLIDSNTIKCLHAVIIYKEQRTADVYTHDGKFCRIDVTTKELQENPWLVKIRARVYVNMLYFRVPVNLPNKLEINAEIKEKLERWLPEDKLKRLITPSRDLSKNLKDFWGILKSLDETKLEKEFNLA</sequence>
<evidence type="ECO:0000313" key="3">
    <source>
        <dbReference type="Proteomes" id="UP000286246"/>
    </source>
</evidence>
<reference evidence="2 3" key="1">
    <citation type="submission" date="2018-09" db="EMBL/GenBank/DDBJ databases">
        <title>Genomic Encyclopedia of Type Strains, Phase III (KMG-III): the genomes of soil and plant-associated and newly described type strains.</title>
        <authorList>
            <person name="Whitman W."/>
        </authorList>
    </citation>
    <scope>NUCLEOTIDE SEQUENCE [LARGE SCALE GENOMIC DNA]</scope>
    <source>
        <strain evidence="2 3">CECT 7938</strain>
    </source>
</reference>
<keyword evidence="1" id="KW-1133">Transmembrane helix</keyword>
<feature type="transmembrane region" description="Helical" evidence="1">
    <location>
        <begin position="66"/>
        <end position="89"/>
    </location>
</feature>
<feature type="transmembrane region" description="Helical" evidence="1">
    <location>
        <begin position="27"/>
        <end position="46"/>
    </location>
</feature>
<gene>
    <name evidence="2" type="ORF">DFQ12_0203</name>
</gene>
<feature type="transmembrane region" description="Helical" evidence="1">
    <location>
        <begin position="136"/>
        <end position="155"/>
    </location>
</feature>
<keyword evidence="1" id="KW-0472">Membrane</keyword>
<protein>
    <submittedName>
        <fullName evidence="2">Uncharacterized protein</fullName>
    </submittedName>
</protein>